<evidence type="ECO:0000313" key="3">
    <source>
        <dbReference type="Proteomes" id="UP000612680"/>
    </source>
</evidence>
<keyword evidence="1" id="KW-0732">Signal</keyword>
<proteinExistence type="predicted"/>
<name>A0ABX7I9A6_9BACT</name>
<gene>
    <name evidence="2" type="ORF">HWI92_12985</name>
</gene>
<dbReference type="EMBL" id="CP056775">
    <property type="protein sequence ID" value="QRR01758.1"/>
    <property type="molecule type" value="Genomic_DNA"/>
</dbReference>
<dbReference type="Proteomes" id="UP000612680">
    <property type="component" value="Chromosome"/>
</dbReference>
<accession>A0ABX7I9A6</accession>
<sequence length="302" mass="32268">MKKYILAIILSVYLLTTVSAQRIPAASPSATVSQTIGITDFTVHYSRPFLKGRKVFADSAALAPYNQLWRTGANMPTTFEASTPFMFGDRKVPAGKYALYSIPSGAAWTVILNKNYQTGADTYSADNDVARIMAVPSSSDFHEAFTISIDPITDSTAALNLAWSSVNVTVPLAVETGLLTMTALNKAVAENPEDVAVLQSAAGFLLSKGKDLQIALGMADKAIGLKETYMNLWLKAQILNKLGKTAEALPVAQKALTLGPAANDQAFGFYKGQIEKGIADMQAKIPAGKAVAAKTKKKKNNR</sequence>
<dbReference type="Gene3D" id="1.25.40.10">
    <property type="entry name" value="Tetratricopeptide repeat domain"/>
    <property type="match status" value="1"/>
</dbReference>
<keyword evidence="3" id="KW-1185">Reference proteome</keyword>
<dbReference type="Pfam" id="PF11138">
    <property type="entry name" value="DUF2911"/>
    <property type="match status" value="1"/>
</dbReference>
<feature type="signal peptide" evidence="1">
    <location>
        <begin position="1"/>
        <end position="20"/>
    </location>
</feature>
<reference evidence="2 3" key="1">
    <citation type="submission" date="2020-06" db="EMBL/GenBank/DDBJ databases">
        <title>Dyadobacter sandarakinus sp. nov., isolated from the soil of the Arctic Yellow River Station.</title>
        <authorList>
            <person name="Zhang Y."/>
            <person name="Peng F."/>
        </authorList>
    </citation>
    <scope>NUCLEOTIDE SEQUENCE [LARGE SCALE GENOMIC DNA]</scope>
    <source>
        <strain evidence="2 3">Q3-56</strain>
    </source>
</reference>
<evidence type="ECO:0000313" key="2">
    <source>
        <dbReference type="EMBL" id="QRR01758.1"/>
    </source>
</evidence>
<dbReference type="SUPFAM" id="SSF48452">
    <property type="entry name" value="TPR-like"/>
    <property type="match status" value="1"/>
</dbReference>
<evidence type="ECO:0000256" key="1">
    <source>
        <dbReference type="SAM" id="SignalP"/>
    </source>
</evidence>
<organism evidence="2 3">
    <name type="scientific">Dyadobacter sandarakinus</name>
    <dbReference type="NCBI Taxonomy" id="2747268"/>
    <lineage>
        <taxon>Bacteria</taxon>
        <taxon>Pseudomonadati</taxon>
        <taxon>Bacteroidota</taxon>
        <taxon>Cytophagia</taxon>
        <taxon>Cytophagales</taxon>
        <taxon>Spirosomataceae</taxon>
        <taxon>Dyadobacter</taxon>
    </lineage>
</organism>
<dbReference type="InterPro" id="IPR011990">
    <property type="entry name" value="TPR-like_helical_dom_sf"/>
</dbReference>
<dbReference type="InterPro" id="IPR021314">
    <property type="entry name" value="DUF2911"/>
</dbReference>
<dbReference type="RefSeq" id="WP_204655717.1">
    <property type="nucleotide sequence ID" value="NZ_CP056775.1"/>
</dbReference>
<protein>
    <submittedName>
        <fullName evidence="2">DUF2911 domain-containing protein</fullName>
    </submittedName>
</protein>
<feature type="chain" id="PRO_5045659067" evidence="1">
    <location>
        <begin position="21"/>
        <end position="302"/>
    </location>
</feature>